<gene>
    <name evidence="4" type="ORF">AT728_35375</name>
</gene>
<dbReference type="InterPro" id="IPR001466">
    <property type="entry name" value="Beta-lactam-related"/>
</dbReference>
<protein>
    <submittedName>
        <fullName evidence="4">Peptidase</fullName>
    </submittedName>
</protein>
<sequence length="398" mass="42217">MSVRVRTQVVGAAAVALGVLAAPASSASAPAADGAHRGHRATQRAMDRAVAAGVPGVTGRAVTAHGEWAGTSGVGDLRERTPRGPRDRYRVGSVTKTFVATVLLQLQAEGRLRLDDTVGSWLPGLVRGNGHDGDRITVRQLLNHTSGVFDYLADPVFQRHYATPEFLEHRYDTRPPEHWVRVAMRHRPQFRPGTGWGYSNTNYLLAGMVVERVTGHPYGDEVRRRIIEPLHLRATSLPGTRHTLDGPASRAYSKLSAGPGGPTYDVTELNPSEAGAAGEMISDSADLNRFYSALLRGRLLPARELAEMRTTVPATGRGPGVRYGLGLMRTKLSCGTTVWGHHGALQGSVTESLTTNDGGHSLSVNFNGDWAGGPAGVVEAEFCGSARAGGAANSPSGT</sequence>
<accession>A0A0W7WW09</accession>
<dbReference type="InterPro" id="IPR050491">
    <property type="entry name" value="AmpC-like"/>
</dbReference>
<dbReference type="Pfam" id="PF00144">
    <property type="entry name" value="Beta-lactamase"/>
    <property type="match status" value="1"/>
</dbReference>
<evidence type="ECO:0000313" key="5">
    <source>
        <dbReference type="Proteomes" id="UP000054804"/>
    </source>
</evidence>
<dbReference type="Gene3D" id="3.40.710.10">
    <property type="entry name" value="DD-peptidase/beta-lactamase superfamily"/>
    <property type="match status" value="1"/>
</dbReference>
<dbReference type="Proteomes" id="UP000054804">
    <property type="component" value="Unassembled WGS sequence"/>
</dbReference>
<dbReference type="PANTHER" id="PTHR46825">
    <property type="entry name" value="D-ALANYL-D-ALANINE-CARBOXYPEPTIDASE/ENDOPEPTIDASE AMPH"/>
    <property type="match status" value="1"/>
</dbReference>
<dbReference type="AlphaFoldDB" id="A0A0W7WW09"/>
<name>A0A0W7WW09_9ACTN</name>
<dbReference type="RefSeq" id="WP_058851011.1">
    <property type="nucleotide sequence ID" value="NZ_LOCL01000052.1"/>
</dbReference>
<evidence type="ECO:0000256" key="2">
    <source>
        <dbReference type="SAM" id="SignalP"/>
    </source>
</evidence>
<dbReference type="STRING" id="1765722.AT728_35375"/>
<keyword evidence="2" id="KW-0732">Signal</keyword>
<proteinExistence type="predicted"/>
<dbReference type="SUPFAM" id="SSF56601">
    <property type="entry name" value="beta-lactamase/transpeptidase-like"/>
    <property type="match status" value="1"/>
</dbReference>
<comment type="caution">
    <text evidence="4">The sequence shown here is derived from an EMBL/GenBank/DDBJ whole genome shotgun (WGS) entry which is preliminary data.</text>
</comment>
<feature type="signal peptide" evidence="2">
    <location>
        <begin position="1"/>
        <end position="21"/>
    </location>
</feature>
<feature type="chain" id="PRO_5039168392" evidence="2">
    <location>
        <begin position="22"/>
        <end position="398"/>
    </location>
</feature>
<feature type="domain" description="Beta-lactamase-related" evidence="3">
    <location>
        <begin position="46"/>
        <end position="363"/>
    </location>
</feature>
<evidence type="ECO:0000313" key="4">
    <source>
        <dbReference type="EMBL" id="KUF14778.1"/>
    </source>
</evidence>
<dbReference type="PANTHER" id="PTHR46825:SF7">
    <property type="entry name" value="D-ALANYL-D-ALANINE CARBOXYPEPTIDASE"/>
    <property type="match status" value="1"/>
</dbReference>
<evidence type="ECO:0000256" key="1">
    <source>
        <dbReference type="SAM" id="MobiDB-lite"/>
    </source>
</evidence>
<dbReference type="InterPro" id="IPR012338">
    <property type="entry name" value="Beta-lactam/transpept-like"/>
</dbReference>
<reference evidence="4 5" key="1">
    <citation type="submission" date="2015-12" db="EMBL/GenBank/DDBJ databases">
        <title>Draft genome sequence of Streptomyces silvensis ATCC 53525, a producer of novel hormone antagonists.</title>
        <authorList>
            <person name="Johnston C.W."/>
            <person name="Li Y."/>
            <person name="Magarvey N.A."/>
        </authorList>
    </citation>
    <scope>NUCLEOTIDE SEQUENCE [LARGE SCALE GENOMIC DNA]</scope>
    <source>
        <strain evidence="4 5">ATCC 53525</strain>
    </source>
</reference>
<dbReference type="EMBL" id="LOCL01000052">
    <property type="protein sequence ID" value="KUF14778.1"/>
    <property type="molecule type" value="Genomic_DNA"/>
</dbReference>
<dbReference type="OrthoDB" id="5177574at2"/>
<keyword evidence="5" id="KW-1185">Reference proteome</keyword>
<organism evidence="4 5">
    <name type="scientific">Streptomyces silvensis</name>
    <dbReference type="NCBI Taxonomy" id="1765722"/>
    <lineage>
        <taxon>Bacteria</taxon>
        <taxon>Bacillati</taxon>
        <taxon>Actinomycetota</taxon>
        <taxon>Actinomycetes</taxon>
        <taxon>Kitasatosporales</taxon>
        <taxon>Streptomycetaceae</taxon>
        <taxon>Streptomyces</taxon>
    </lineage>
</organism>
<feature type="region of interest" description="Disordered" evidence="1">
    <location>
        <begin position="238"/>
        <end position="263"/>
    </location>
</feature>
<evidence type="ECO:0000259" key="3">
    <source>
        <dbReference type="Pfam" id="PF00144"/>
    </source>
</evidence>